<dbReference type="EMBL" id="BEYU01000078">
    <property type="protein sequence ID" value="GBG30558.1"/>
    <property type="molecule type" value="Genomic_DNA"/>
</dbReference>
<evidence type="ECO:0000313" key="6">
    <source>
        <dbReference type="Proteomes" id="UP000241890"/>
    </source>
</evidence>
<protein>
    <submittedName>
        <fullName evidence="5">Low specificity L-threonine aldolase</fullName>
    </submittedName>
</protein>
<dbReference type="InterPro" id="IPR015424">
    <property type="entry name" value="PyrdxlP-dep_Trfase"/>
</dbReference>
<evidence type="ECO:0000256" key="2">
    <source>
        <dbReference type="ARBA" id="ARBA00006966"/>
    </source>
</evidence>
<reference evidence="5 6" key="1">
    <citation type="submission" date="2017-12" db="EMBL/GenBank/DDBJ databases">
        <title>Sequencing, de novo assembly and annotation of complete genome of a new Thraustochytrid species, strain FCC1311.</title>
        <authorList>
            <person name="Sedici K."/>
            <person name="Godart F."/>
            <person name="Aiese Cigliano R."/>
            <person name="Sanseverino W."/>
            <person name="Barakat M."/>
            <person name="Ortet P."/>
            <person name="Marechal E."/>
            <person name="Cagnac O."/>
            <person name="Amato A."/>
        </authorList>
    </citation>
    <scope>NUCLEOTIDE SEQUENCE [LARGE SCALE GENOMIC DNA]</scope>
</reference>
<comment type="cofactor">
    <cofactor evidence="1">
        <name>pyridoxal 5'-phosphate</name>
        <dbReference type="ChEBI" id="CHEBI:597326"/>
    </cofactor>
</comment>
<accession>A0A2R5GLD9</accession>
<dbReference type="GO" id="GO:0006520">
    <property type="term" value="P:amino acid metabolic process"/>
    <property type="evidence" value="ECO:0007669"/>
    <property type="project" value="InterPro"/>
</dbReference>
<comment type="similarity">
    <text evidence="2">Belongs to the threonine aldolase family.</text>
</comment>
<keyword evidence="3" id="KW-0663">Pyridoxal phosphate</keyword>
<dbReference type="PANTHER" id="PTHR48097">
    <property type="entry name" value="L-THREONINE ALDOLASE-RELATED"/>
    <property type="match status" value="1"/>
</dbReference>
<dbReference type="InterPro" id="IPR015421">
    <property type="entry name" value="PyrdxlP-dep_Trfase_major"/>
</dbReference>
<dbReference type="InParanoid" id="A0A2R5GLD9"/>
<proteinExistence type="inferred from homology"/>
<dbReference type="InterPro" id="IPR015422">
    <property type="entry name" value="PyrdxlP-dep_Trfase_small"/>
</dbReference>
<dbReference type="AlphaFoldDB" id="A0A2R5GLD9"/>
<dbReference type="Proteomes" id="UP000241890">
    <property type="component" value="Unassembled WGS sequence"/>
</dbReference>
<sequence length="376" mass="39853">MDFGADHVAGALPEVLAAVATALGPEAGPAASYGGDAWTAKAVDAVRDVFEQPDAEVLLLVNGTATNALALACLTPPYGSTYCSRNAHIATSECGAPEFFSGGAKLELVDADADGKLVLDTLESRLASRAANPKAPHQNVPSAVSVTQPTEDGGVYSVAEIEAIAGLAHKHNMLVHMDGARFANALQAESQATPAEMTWKAGVDVLSLGTTKNGTLCCEAIVFFTSAQSRLAEARFRCKRAGHFLEKQRFLAAQMLAYLKDDLWLRSARNANDRASDLARGIAATPGCSLVRQPAINILFVEMDKAVIAALRDRGIQLSLTAGSEESRGTPEDPERRARFRMCTQWSTTSSHIDDFLCILREVCSANAAAPTQLHA</sequence>
<evidence type="ECO:0000256" key="3">
    <source>
        <dbReference type="ARBA" id="ARBA00022898"/>
    </source>
</evidence>
<evidence type="ECO:0000259" key="4">
    <source>
        <dbReference type="Pfam" id="PF01212"/>
    </source>
</evidence>
<name>A0A2R5GLD9_9STRA</name>
<evidence type="ECO:0000313" key="5">
    <source>
        <dbReference type="EMBL" id="GBG30558.1"/>
    </source>
</evidence>
<feature type="domain" description="Aromatic amino acid beta-eliminating lyase/threonine aldolase" evidence="4">
    <location>
        <begin position="2"/>
        <end position="305"/>
    </location>
</feature>
<dbReference type="GO" id="GO:0016829">
    <property type="term" value="F:lyase activity"/>
    <property type="evidence" value="ECO:0007669"/>
    <property type="project" value="InterPro"/>
</dbReference>
<comment type="caution">
    <text evidence="5">The sequence shown here is derived from an EMBL/GenBank/DDBJ whole genome shotgun (WGS) entry which is preliminary data.</text>
</comment>
<organism evidence="5 6">
    <name type="scientific">Hondaea fermentalgiana</name>
    <dbReference type="NCBI Taxonomy" id="2315210"/>
    <lineage>
        <taxon>Eukaryota</taxon>
        <taxon>Sar</taxon>
        <taxon>Stramenopiles</taxon>
        <taxon>Bigyra</taxon>
        <taxon>Labyrinthulomycetes</taxon>
        <taxon>Thraustochytrida</taxon>
        <taxon>Thraustochytriidae</taxon>
        <taxon>Hondaea</taxon>
    </lineage>
</organism>
<dbReference type="Gene3D" id="3.40.640.10">
    <property type="entry name" value="Type I PLP-dependent aspartate aminotransferase-like (Major domain)"/>
    <property type="match status" value="1"/>
</dbReference>
<dbReference type="SUPFAM" id="SSF53383">
    <property type="entry name" value="PLP-dependent transferases"/>
    <property type="match status" value="1"/>
</dbReference>
<dbReference type="OrthoDB" id="10261951at2759"/>
<dbReference type="Gene3D" id="3.90.1150.10">
    <property type="entry name" value="Aspartate Aminotransferase, domain 1"/>
    <property type="match status" value="1"/>
</dbReference>
<gene>
    <name evidence="5" type="ORF">FCC1311_067782</name>
</gene>
<keyword evidence="6" id="KW-1185">Reference proteome</keyword>
<evidence type="ECO:0000256" key="1">
    <source>
        <dbReference type="ARBA" id="ARBA00001933"/>
    </source>
</evidence>
<dbReference type="PANTHER" id="PTHR48097:SF5">
    <property type="entry name" value="LOW SPECIFICITY L-THREONINE ALDOLASE"/>
    <property type="match status" value="1"/>
</dbReference>
<dbReference type="Pfam" id="PF01212">
    <property type="entry name" value="Beta_elim_lyase"/>
    <property type="match status" value="1"/>
</dbReference>
<dbReference type="InterPro" id="IPR001597">
    <property type="entry name" value="ArAA_b-elim_lyase/Thr_aldolase"/>
</dbReference>